<accession>A0A1A9VVP3</accession>
<feature type="region of interest" description="Disordered" evidence="1">
    <location>
        <begin position="72"/>
        <end position="92"/>
    </location>
</feature>
<protein>
    <submittedName>
        <fullName evidence="2">Uncharacterized protein</fullName>
    </submittedName>
</protein>
<feature type="compositionally biased region" description="Polar residues" evidence="1">
    <location>
        <begin position="81"/>
        <end position="92"/>
    </location>
</feature>
<keyword evidence="3" id="KW-1185">Reference proteome</keyword>
<proteinExistence type="predicted"/>
<reference evidence="2" key="1">
    <citation type="submission" date="2020-05" db="UniProtKB">
        <authorList>
            <consortium name="EnsemblMetazoa"/>
        </authorList>
    </citation>
    <scope>IDENTIFICATION</scope>
    <source>
        <strain evidence="2">TTRI</strain>
    </source>
</reference>
<evidence type="ECO:0000256" key="1">
    <source>
        <dbReference type="SAM" id="MobiDB-lite"/>
    </source>
</evidence>
<feature type="region of interest" description="Disordered" evidence="1">
    <location>
        <begin position="131"/>
        <end position="152"/>
    </location>
</feature>
<dbReference type="EnsemblMetazoa" id="GAUT049200-RA">
    <property type="protein sequence ID" value="GAUT049200-PA"/>
    <property type="gene ID" value="GAUT049200"/>
</dbReference>
<dbReference type="STRING" id="7395.A0A1A9VVP3"/>
<evidence type="ECO:0000313" key="2">
    <source>
        <dbReference type="EnsemblMetazoa" id="GAUT049200-PA"/>
    </source>
</evidence>
<dbReference type="VEuPathDB" id="VectorBase:GAUT049200"/>
<evidence type="ECO:0000313" key="3">
    <source>
        <dbReference type="Proteomes" id="UP000078200"/>
    </source>
</evidence>
<organism evidence="2 3">
    <name type="scientific">Glossina austeni</name>
    <name type="common">Savannah tsetse fly</name>
    <dbReference type="NCBI Taxonomy" id="7395"/>
    <lineage>
        <taxon>Eukaryota</taxon>
        <taxon>Metazoa</taxon>
        <taxon>Ecdysozoa</taxon>
        <taxon>Arthropoda</taxon>
        <taxon>Hexapoda</taxon>
        <taxon>Insecta</taxon>
        <taxon>Pterygota</taxon>
        <taxon>Neoptera</taxon>
        <taxon>Endopterygota</taxon>
        <taxon>Diptera</taxon>
        <taxon>Brachycera</taxon>
        <taxon>Muscomorpha</taxon>
        <taxon>Hippoboscoidea</taxon>
        <taxon>Glossinidae</taxon>
        <taxon>Glossina</taxon>
    </lineage>
</organism>
<sequence length="312" mass="35215">MRLSLSNLLIPIACITFRQLNILRDCTALKNLYFILGHISVAGAITGKGTHSPWDDFGKKLINTASSEESILEYEPDRPRNNSITNVANPQTATQRQSSVLADLIRSREFVMDFPRVFVYNTSSAINRRHRDNRFPGELPERSQSSMSFSNSRDLMPMVTNKLEEQQGLTKVYKIDNKMELQENFLTVKPESVRRRRTRSADGRYASITYNVRKSNPISKETPSMENEKEKMTTNECQIAPVNHKSTHEHVKRCLSGISLNLSNEHTISKRRNSVDSQATLVAEDVADNEGACGSSKDASYVTIQINGEDLD</sequence>
<dbReference type="AlphaFoldDB" id="A0A1A9VVP3"/>
<dbReference type="Proteomes" id="UP000078200">
    <property type="component" value="Unassembled WGS sequence"/>
</dbReference>
<name>A0A1A9VVP3_GLOAU</name>
<feature type="compositionally biased region" description="Low complexity" evidence="1">
    <location>
        <begin position="143"/>
        <end position="152"/>
    </location>
</feature>